<keyword evidence="3" id="KW-1185">Reference proteome</keyword>
<comment type="caution">
    <text evidence="2">The sequence shown here is derived from an EMBL/GenBank/DDBJ whole genome shotgun (WGS) entry which is preliminary data.</text>
</comment>
<evidence type="ECO:0000256" key="1">
    <source>
        <dbReference type="SAM" id="Phobius"/>
    </source>
</evidence>
<name>A0ABV5J341_9BACT</name>
<feature type="transmembrane region" description="Helical" evidence="1">
    <location>
        <begin position="109"/>
        <end position="130"/>
    </location>
</feature>
<keyword evidence="1" id="KW-0472">Membrane</keyword>
<accession>A0ABV5J341</accession>
<evidence type="ECO:0008006" key="4">
    <source>
        <dbReference type="Google" id="ProtNLM"/>
    </source>
</evidence>
<dbReference type="Proteomes" id="UP001589654">
    <property type="component" value="Unassembled WGS sequence"/>
</dbReference>
<evidence type="ECO:0000313" key="3">
    <source>
        <dbReference type="Proteomes" id="UP001589654"/>
    </source>
</evidence>
<organism evidence="2 3">
    <name type="scientific">Echinicola jeungdonensis</name>
    <dbReference type="NCBI Taxonomy" id="709343"/>
    <lineage>
        <taxon>Bacteria</taxon>
        <taxon>Pseudomonadati</taxon>
        <taxon>Bacteroidota</taxon>
        <taxon>Cytophagia</taxon>
        <taxon>Cytophagales</taxon>
        <taxon>Cyclobacteriaceae</taxon>
        <taxon>Echinicola</taxon>
    </lineage>
</organism>
<dbReference type="EMBL" id="JBHMEW010000045">
    <property type="protein sequence ID" value="MFB9211239.1"/>
    <property type="molecule type" value="Genomic_DNA"/>
</dbReference>
<reference evidence="2 3" key="1">
    <citation type="submission" date="2024-09" db="EMBL/GenBank/DDBJ databases">
        <authorList>
            <person name="Sun Q."/>
            <person name="Mori K."/>
        </authorList>
    </citation>
    <scope>NUCLEOTIDE SEQUENCE [LARGE SCALE GENOMIC DNA]</scope>
    <source>
        <strain evidence="2 3">CECT 7682</strain>
    </source>
</reference>
<sequence length="206" mass="23598">MNSHQIIHPRSLMLMALLCLGAVFLFPLWRINLEAAQFPGGLELHIWINKISGSDKNIIQNINILNHYIGMQPIQPDSISELKYFPIVAYSMLGLGLLALLVNKAWAYVVWFGLMAILGALGIYDFYLWLYDYGHNLDPTAPIKIEGMAFMPPVLGEKDLLNFYVKSYPHWGGLFLGLAIFFGALAFYWKRNSQNKKHPNIYHFQH</sequence>
<gene>
    <name evidence="2" type="ORF">ACFFUR_05430</name>
</gene>
<proteinExistence type="predicted"/>
<protein>
    <recommendedName>
        <fullName evidence="4">Copper chaperone NosL</fullName>
    </recommendedName>
</protein>
<evidence type="ECO:0000313" key="2">
    <source>
        <dbReference type="EMBL" id="MFB9211239.1"/>
    </source>
</evidence>
<keyword evidence="1" id="KW-1133">Transmembrane helix</keyword>
<feature type="transmembrane region" description="Helical" evidence="1">
    <location>
        <begin position="12"/>
        <end position="29"/>
    </location>
</feature>
<dbReference type="RefSeq" id="WP_290249262.1">
    <property type="nucleotide sequence ID" value="NZ_JAUFQT010000002.1"/>
</dbReference>
<feature type="transmembrane region" description="Helical" evidence="1">
    <location>
        <begin position="168"/>
        <end position="189"/>
    </location>
</feature>
<feature type="transmembrane region" description="Helical" evidence="1">
    <location>
        <begin position="84"/>
        <end position="102"/>
    </location>
</feature>
<keyword evidence="1" id="KW-0812">Transmembrane</keyword>